<dbReference type="Pfam" id="PF13440">
    <property type="entry name" value="Polysacc_synt_3"/>
    <property type="match status" value="1"/>
</dbReference>
<evidence type="ECO:0000256" key="5">
    <source>
        <dbReference type="ARBA" id="ARBA00023136"/>
    </source>
</evidence>
<feature type="transmembrane region" description="Helical" evidence="6">
    <location>
        <begin position="102"/>
        <end position="121"/>
    </location>
</feature>
<dbReference type="PANTHER" id="PTHR30250">
    <property type="entry name" value="PST FAMILY PREDICTED COLANIC ACID TRANSPORTER"/>
    <property type="match status" value="1"/>
</dbReference>
<feature type="transmembrane region" description="Helical" evidence="6">
    <location>
        <begin position="349"/>
        <end position="372"/>
    </location>
</feature>
<accession>A0A412WSY2</accession>
<evidence type="ECO:0000256" key="1">
    <source>
        <dbReference type="ARBA" id="ARBA00004651"/>
    </source>
</evidence>
<evidence type="ECO:0000256" key="3">
    <source>
        <dbReference type="ARBA" id="ARBA00022692"/>
    </source>
</evidence>
<keyword evidence="4 6" id="KW-1133">Transmembrane helix</keyword>
<feature type="transmembrane region" description="Helical" evidence="6">
    <location>
        <begin position="21"/>
        <end position="46"/>
    </location>
</feature>
<keyword evidence="5 6" id="KW-0472">Membrane</keyword>
<feature type="transmembrane region" description="Helical" evidence="6">
    <location>
        <begin position="461"/>
        <end position="482"/>
    </location>
</feature>
<evidence type="ECO:0000313" key="8">
    <source>
        <dbReference type="Proteomes" id="UP000283589"/>
    </source>
</evidence>
<gene>
    <name evidence="7" type="ORF">DWW18_20690</name>
</gene>
<feature type="transmembrane region" description="Helical" evidence="6">
    <location>
        <begin position="437"/>
        <end position="455"/>
    </location>
</feature>
<feature type="transmembrane region" description="Helical" evidence="6">
    <location>
        <begin position="407"/>
        <end position="425"/>
    </location>
</feature>
<dbReference type="GO" id="GO:0005886">
    <property type="term" value="C:plasma membrane"/>
    <property type="evidence" value="ECO:0007669"/>
    <property type="project" value="UniProtKB-SubCell"/>
</dbReference>
<feature type="transmembrane region" description="Helical" evidence="6">
    <location>
        <begin position="191"/>
        <end position="210"/>
    </location>
</feature>
<reference evidence="7 8" key="1">
    <citation type="submission" date="2018-08" db="EMBL/GenBank/DDBJ databases">
        <title>A genome reference for cultivated species of the human gut microbiota.</title>
        <authorList>
            <person name="Zou Y."/>
            <person name="Xue W."/>
            <person name="Luo G."/>
        </authorList>
    </citation>
    <scope>NUCLEOTIDE SEQUENCE [LARGE SCALE GENOMIC DNA]</scope>
    <source>
        <strain evidence="7 8">AF14-49</strain>
    </source>
</reference>
<proteinExistence type="predicted"/>
<evidence type="ECO:0000313" key="7">
    <source>
        <dbReference type="EMBL" id="RGV30431.1"/>
    </source>
</evidence>
<evidence type="ECO:0000256" key="2">
    <source>
        <dbReference type="ARBA" id="ARBA00022475"/>
    </source>
</evidence>
<dbReference type="Proteomes" id="UP000283589">
    <property type="component" value="Unassembled WGS sequence"/>
</dbReference>
<evidence type="ECO:0000256" key="4">
    <source>
        <dbReference type="ARBA" id="ARBA00022989"/>
    </source>
</evidence>
<dbReference type="PANTHER" id="PTHR30250:SF11">
    <property type="entry name" value="O-ANTIGEN TRANSPORTER-RELATED"/>
    <property type="match status" value="1"/>
</dbReference>
<feature type="transmembrane region" description="Helical" evidence="6">
    <location>
        <begin position="133"/>
        <end position="155"/>
    </location>
</feature>
<sequence length="498" mass="56365">MPISKISMNEKQSFRSILKTTGLFGGVEVLKILVNVFQTKIVAVILGPVGIGIQNMFTTMLYMLTSFFGLGLQTSAVREVARANATNDEITISKTIITLRRWINTTAIIGAVFMISFAKPLSQLTFDTPKYSLFIIFLSLALIFTVLSNGQTALIKGLRRLKDLAKVSLCGSIISLIVSIPIFYFWGENGIVPVIIISAFCVLICSYVYAKKVVVKNVDISYKESVVRGKEMVKIGFFLMLSTFLAQLSSYSINGYISHVGNFADVGYYRAGYLITTHYVGLIFTAMGADFLPRLTEANEKANQMSEVVHAQSLVALLIITPLLTFLFPLIKIIISILYSTEFYVIENYISWAALGLLSRLCVWCLSYILLAKGFSVRYFVSELFANLTNVLFCIWGYKWFNIQGLGIAFCLNNIICLLFNYVIVIRSCDFRYNNRFWSRFMLANLLLIVLFLFHRFFNNLWGNIVLLVVSLIVTLYCLKILKKKSEFSLRTFFKKKN</sequence>
<name>A0A412WSY2_9BACT</name>
<keyword evidence="3 6" id="KW-0812">Transmembrane</keyword>
<dbReference type="InterPro" id="IPR050833">
    <property type="entry name" value="Poly_Biosynth_Transport"/>
</dbReference>
<feature type="transmembrane region" description="Helical" evidence="6">
    <location>
        <begin position="273"/>
        <end position="293"/>
    </location>
</feature>
<feature type="transmembrane region" description="Helical" evidence="6">
    <location>
        <begin position="314"/>
        <end position="337"/>
    </location>
</feature>
<dbReference type="AlphaFoldDB" id="A0A412WSY2"/>
<dbReference type="EMBL" id="QRZA01000059">
    <property type="protein sequence ID" value="RGV30431.1"/>
    <property type="molecule type" value="Genomic_DNA"/>
</dbReference>
<keyword evidence="2" id="KW-1003">Cell membrane</keyword>
<comment type="subcellular location">
    <subcellularLocation>
        <location evidence="1">Cell membrane</location>
        <topology evidence="1">Multi-pass membrane protein</topology>
    </subcellularLocation>
</comment>
<feature type="transmembrane region" description="Helical" evidence="6">
    <location>
        <begin position="52"/>
        <end position="72"/>
    </location>
</feature>
<organism evidence="7 8">
    <name type="scientific">Butyricimonas virosa</name>
    <dbReference type="NCBI Taxonomy" id="544645"/>
    <lineage>
        <taxon>Bacteria</taxon>
        <taxon>Pseudomonadati</taxon>
        <taxon>Bacteroidota</taxon>
        <taxon>Bacteroidia</taxon>
        <taxon>Bacteroidales</taxon>
        <taxon>Odoribacteraceae</taxon>
        <taxon>Butyricimonas</taxon>
    </lineage>
</organism>
<feature type="transmembrane region" description="Helical" evidence="6">
    <location>
        <begin position="167"/>
        <end position="185"/>
    </location>
</feature>
<evidence type="ECO:0000256" key="6">
    <source>
        <dbReference type="SAM" id="Phobius"/>
    </source>
</evidence>
<protein>
    <recommendedName>
        <fullName evidence="9">O-antigen translocase</fullName>
    </recommendedName>
</protein>
<comment type="caution">
    <text evidence="7">The sequence shown here is derived from an EMBL/GenBank/DDBJ whole genome shotgun (WGS) entry which is preliminary data.</text>
</comment>
<evidence type="ECO:0008006" key="9">
    <source>
        <dbReference type="Google" id="ProtNLM"/>
    </source>
</evidence>
<feature type="transmembrane region" description="Helical" evidence="6">
    <location>
        <begin position="231"/>
        <end position="253"/>
    </location>
</feature>
<feature type="transmembrane region" description="Helical" evidence="6">
    <location>
        <begin position="384"/>
        <end position="401"/>
    </location>
</feature>